<organism evidence="2">
    <name type="scientific">hydrothermal vent metagenome</name>
    <dbReference type="NCBI Taxonomy" id="652676"/>
    <lineage>
        <taxon>unclassified sequences</taxon>
        <taxon>metagenomes</taxon>
        <taxon>ecological metagenomes</taxon>
    </lineage>
</organism>
<dbReference type="GO" id="GO:0046872">
    <property type="term" value="F:metal ion binding"/>
    <property type="evidence" value="ECO:0007669"/>
    <property type="project" value="InterPro"/>
</dbReference>
<dbReference type="PROSITE" id="PS50846">
    <property type="entry name" value="HMA_2"/>
    <property type="match status" value="1"/>
</dbReference>
<dbReference type="InterPro" id="IPR006121">
    <property type="entry name" value="HMA_dom"/>
</dbReference>
<dbReference type="AlphaFoldDB" id="A0A3B0WUE0"/>
<dbReference type="Pfam" id="PF00403">
    <property type="entry name" value="HMA"/>
    <property type="match status" value="1"/>
</dbReference>
<dbReference type="Gene3D" id="3.30.70.100">
    <property type="match status" value="1"/>
</dbReference>
<proteinExistence type="predicted"/>
<evidence type="ECO:0000313" key="2">
    <source>
        <dbReference type="EMBL" id="VAW56033.1"/>
    </source>
</evidence>
<dbReference type="CDD" id="cd00371">
    <property type="entry name" value="HMA"/>
    <property type="match status" value="1"/>
</dbReference>
<gene>
    <name evidence="2" type="ORF">MNBD_GAMMA07-548</name>
</gene>
<sequence>MKIEMQVENIKCGGCAGSIEKKLLGHSQVSSVDINIELGIVTAESVTDTRVELVADLLKMGYPERGTAEGVAAAAAKAKSFVSCAVGKVENMRNK</sequence>
<accession>A0A3B0WUE0</accession>
<protein>
    <recommendedName>
        <fullName evidence="1">HMA domain-containing protein</fullName>
    </recommendedName>
</protein>
<name>A0A3B0WUE0_9ZZZZ</name>
<dbReference type="EMBL" id="UOFF01000164">
    <property type="protein sequence ID" value="VAW56033.1"/>
    <property type="molecule type" value="Genomic_DNA"/>
</dbReference>
<evidence type="ECO:0000259" key="1">
    <source>
        <dbReference type="PROSITE" id="PS50846"/>
    </source>
</evidence>
<reference evidence="2" key="1">
    <citation type="submission" date="2018-06" db="EMBL/GenBank/DDBJ databases">
        <authorList>
            <person name="Zhirakovskaya E."/>
        </authorList>
    </citation>
    <scope>NUCLEOTIDE SEQUENCE</scope>
</reference>
<dbReference type="SUPFAM" id="SSF55008">
    <property type="entry name" value="HMA, heavy metal-associated domain"/>
    <property type="match status" value="1"/>
</dbReference>
<dbReference type="InterPro" id="IPR036163">
    <property type="entry name" value="HMA_dom_sf"/>
</dbReference>
<feature type="domain" description="HMA" evidence="1">
    <location>
        <begin position="1"/>
        <end position="65"/>
    </location>
</feature>